<evidence type="ECO:0000313" key="3">
    <source>
        <dbReference type="Proteomes" id="UP000197003"/>
    </source>
</evidence>
<dbReference type="EMBL" id="CP020946">
    <property type="protein sequence ID" value="ASD62656.1"/>
    <property type="molecule type" value="Genomic_DNA"/>
</dbReference>
<dbReference type="AlphaFoldDB" id="A0A1Z3N5A3"/>
<protein>
    <submittedName>
        <fullName evidence="2">Uncharacterized protein</fullName>
    </submittedName>
</protein>
<dbReference type="Proteomes" id="UP000197003">
    <property type="component" value="Chromosome"/>
</dbReference>
<evidence type="ECO:0000256" key="1">
    <source>
        <dbReference type="SAM" id="SignalP"/>
    </source>
</evidence>
<organism evidence="2 3">
    <name type="scientific">Bdellovibrio bacteriovorus</name>
    <dbReference type="NCBI Taxonomy" id="959"/>
    <lineage>
        <taxon>Bacteria</taxon>
        <taxon>Pseudomonadati</taxon>
        <taxon>Bdellovibrionota</taxon>
        <taxon>Bdellovibrionia</taxon>
        <taxon>Bdellovibrionales</taxon>
        <taxon>Pseudobdellovibrionaceae</taxon>
        <taxon>Bdellovibrio</taxon>
    </lineage>
</organism>
<accession>A0A1Z3N5A3</accession>
<name>A0A1Z3N5A3_BDEBC</name>
<feature type="chain" id="PRO_5012983869" evidence="1">
    <location>
        <begin position="22"/>
        <end position="160"/>
    </location>
</feature>
<dbReference type="OrthoDB" id="5293166at2"/>
<sequence length="160" mass="17452">MKKHIFAISAVILFFGTVTFAATEVSKSTKEVLGFSNLLNTDATSCDYSVERQKDGKGAVVVSLRSDKETGIQDSIRIAAAQLPLKEGVLLARPGLSITYRDGVLTKKEKLATMGPEGQDYQVLMLKVSPDLKDISLGYALDSVKTIFKEKVLAEMNCKF</sequence>
<proteinExistence type="predicted"/>
<reference evidence="2 3" key="1">
    <citation type="submission" date="2017-04" db="EMBL/GenBank/DDBJ databases">
        <title>Whole genome sequence of Bdellovibrio bacteriovorus strain SSB218315.</title>
        <authorList>
            <person name="Oyedara O."/>
            <person name="Rodriguez-Perez M.A."/>
        </authorList>
    </citation>
    <scope>NUCLEOTIDE SEQUENCE [LARGE SCALE GENOMIC DNA]</scope>
    <source>
        <strain evidence="2 3">SSB218315</strain>
    </source>
</reference>
<evidence type="ECO:0000313" key="2">
    <source>
        <dbReference type="EMBL" id="ASD62656.1"/>
    </source>
</evidence>
<feature type="signal peptide" evidence="1">
    <location>
        <begin position="1"/>
        <end position="21"/>
    </location>
</feature>
<gene>
    <name evidence="2" type="ORF">B9G79_03260</name>
</gene>
<keyword evidence="1" id="KW-0732">Signal</keyword>
<dbReference type="RefSeq" id="WP_088564279.1">
    <property type="nucleotide sequence ID" value="NZ_CP020946.1"/>
</dbReference>